<dbReference type="EMBL" id="ASHM01008870">
    <property type="protein sequence ID" value="PNY16863.1"/>
    <property type="molecule type" value="Genomic_DNA"/>
</dbReference>
<evidence type="ECO:0000256" key="3">
    <source>
        <dbReference type="ARBA" id="ARBA00022989"/>
    </source>
</evidence>
<evidence type="ECO:0000256" key="5">
    <source>
        <dbReference type="SAM" id="Coils"/>
    </source>
</evidence>
<dbReference type="AlphaFoldDB" id="A0A2K3PNK0"/>
<dbReference type="PANTHER" id="PTHR31422:SF0">
    <property type="entry name" value="MYOSIN-BINDING PROTEIN 7"/>
    <property type="match status" value="1"/>
</dbReference>
<keyword evidence="3" id="KW-1133">Transmembrane helix</keyword>
<reference evidence="7 8" key="2">
    <citation type="journal article" date="2017" name="Front. Plant Sci.">
        <title>Gene Classification and Mining of Molecular Markers Useful in Red Clover (Trifolium pratense) Breeding.</title>
        <authorList>
            <person name="Istvanek J."/>
            <person name="Dluhosova J."/>
            <person name="Dluhos P."/>
            <person name="Patkova L."/>
            <person name="Nedelnik J."/>
            <person name="Repkova J."/>
        </authorList>
    </citation>
    <scope>NUCLEOTIDE SEQUENCE [LARGE SCALE GENOMIC DNA]</scope>
    <source>
        <strain evidence="8">cv. Tatra</strain>
        <tissue evidence="7">Young leaves</tissue>
    </source>
</reference>
<comment type="caution">
    <text evidence="7">The sequence shown here is derived from an EMBL/GenBank/DDBJ whole genome shotgun (WGS) entry which is preliminary data.</text>
</comment>
<proteinExistence type="predicted"/>
<protein>
    <recommendedName>
        <fullName evidence="6">GTD-binding domain-containing protein</fullName>
    </recommendedName>
</protein>
<dbReference type="PANTHER" id="PTHR31422">
    <property type="entry name" value="BNAANNG28530D PROTEIN"/>
    <property type="match status" value="1"/>
</dbReference>
<name>A0A2K3PNK0_TRIPR</name>
<dbReference type="Proteomes" id="UP000236291">
    <property type="component" value="Unassembled WGS sequence"/>
</dbReference>
<dbReference type="PROSITE" id="PS51775">
    <property type="entry name" value="GTD_BINDING"/>
    <property type="match status" value="1"/>
</dbReference>
<evidence type="ECO:0000256" key="4">
    <source>
        <dbReference type="ARBA" id="ARBA00023136"/>
    </source>
</evidence>
<keyword evidence="2" id="KW-0812">Transmembrane</keyword>
<feature type="domain" description="GTD-binding" evidence="6">
    <location>
        <begin position="52"/>
        <end position="150"/>
    </location>
</feature>
<keyword evidence="4" id="KW-0472">Membrane</keyword>
<keyword evidence="5" id="KW-0175">Coiled coil</keyword>
<gene>
    <name evidence="7" type="ORF">L195_g013591</name>
</gene>
<sequence>MDLESSEDSLTTKTCKCRDCNCECGCSKRTTNWIRSVKRKHDDVVHVEIGDESVSLLTQAVSGHQKAIEDLYSELEEERNAASSAANETMSMILRLQTEKAELEMEARQFKRFVEERACYDEQEILALEELLDKREQTIHLLTCEIQAYKHRLMSNGLSTELELEGDYEYPPLKCNIMNAVTDTDTNNNENVFDVDVVGTKNIIEKIIVAQSPRTNNSMKFSGHSSSFVLNSPRFNGSIKKMNNGSENFLSFKNMDCVCEASGYDDEHVTTPRELGNQGDFEDPSAKKFYLKLHAISMVL</sequence>
<dbReference type="GO" id="GO:0016020">
    <property type="term" value="C:membrane"/>
    <property type="evidence" value="ECO:0007669"/>
    <property type="project" value="UniProtKB-SubCell"/>
</dbReference>
<accession>A0A2K3PNK0</accession>
<evidence type="ECO:0000256" key="1">
    <source>
        <dbReference type="ARBA" id="ARBA00004370"/>
    </source>
</evidence>
<dbReference type="STRING" id="57577.A0A2K3PNK0"/>
<feature type="coiled-coil region" evidence="5">
    <location>
        <begin position="61"/>
        <end position="106"/>
    </location>
</feature>
<evidence type="ECO:0000313" key="8">
    <source>
        <dbReference type="Proteomes" id="UP000236291"/>
    </source>
</evidence>
<comment type="subcellular location">
    <subcellularLocation>
        <location evidence="1">Membrane</location>
    </subcellularLocation>
</comment>
<dbReference type="Pfam" id="PF04576">
    <property type="entry name" value="Zein-binding"/>
    <property type="match status" value="1"/>
</dbReference>
<evidence type="ECO:0000259" key="6">
    <source>
        <dbReference type="PROSITE" id="PS51775"/>
    </source>
</evidence>
<evidence type="ECO:0000256" key="2">
    <source>
        <dbReference type="ARBA" id="ARBA00022692"/>
    </source>
</evidence>
<evidence type="ECO:0000313" key="7">
    <source>
        <dbReference type="EMBL" id="PNY16863.1"/>
    </source>
</evidence>
<organism evidence="7 8">
    <name type="scientific">Trifolium pratense</name>
    <name type="common">Red clover</name>
    <dbReference type="NCBI Taxonomy" id="57577"/>
    <lineage>
        <taxon>Eukaryota</taxon>
        <taxon>Viridiplantae</taxon>
        <taxon>Streptophyta</taxon>
        <taxon>Embryophyta</taxon>
        <taxon>Tracheophyta</taxon>
        <taxon>Spermatophyta</taxon>
        <taxon>Magnoliopsida</taxon>
        <taxon>eudicotyledons</taxon>
        <taxon>Gunneridae</taxon>
        <taxon>Pentapetalae</taxon>
        <taxon>rosids</taxon>
        <taxon>fabids</taxon>
        <taxon>Fabales</taxon>
        <taxon>Fabaceae</taxon>
        <taxon>Papilionoideae</taxon>
        <taxon>50 kb inversion clade</taxon>
        <taxon>NPAAA clade</taxon>
        <taxon>Hologalegina</taxon>
        <taxon>IRL clade</taxon>
        <taxon>Trifolieae</taxon>
        <taxon>Trifolium</taxon>
    </lineage>
</organism>
<reference evidence="7 8" key="1">
    <citation type="journal article" date="2014" name="Am. J. Bot.">
        <title>Genome assembly and annotation for red clover (Trifolium pratense; Fabaceae).</title>
        <authorList>
            <person name="Istvanek J."/>
            <person name="Jaros M."/>
            <person name="Krenek A."/>
            <person name="Repkova J."/>
        </authorList>
    </citation>
    <scope>NUCLEOTIDE SEQUENCE [LARGE SCALE GENOMIC DNA]</scope>
    <source>
        <strain evidence="8">cv. Tatra</strain>
        <tissue evidence="7">Young leaves</tissue>
    </source>
</reference>
<dbReference type="InterPro" id="IPR007656">
    <property type="entry name" value="GTD-bd"/>
</dbReference>
<dbReference type="GO" id="GO:0080115">
    <property type="term" value="F:myosin XI tail binding"/>
    <property type="evidence" value="ECO:0007669"/>
    <property type="project" value="UniProtKB-ARBA"/>
</dbReference>